<dbReference type="PANTHER" id="PTHR35981:SF2">
    <property type="entry name" value="ION TRANSPORT PEPTIDE, ISOFORM C"/>
    <property type="match status" value="1"/>
</dbReference>
<dbReference type="AlphaFoldDB" id="A0AAV4SGZ5"/>
<keyword evidence="11" id="KW-1185">Reference proteome</keyword>
<proteinExistence type="inferred from homology"/>
<feature type="disulfide bond" evidence="8">
    <location>
        <begin position="34"/>
        <end position="70"/>
    </location>
</feature>
<organism evidence="10 11">
    <name type="scientific">Caerostris darwini</name>
    <dbReference type="NCBI Taxonomy" id="1538125"/>
    <lineage>
        <taxon>Eukaryota</taxon>
        <taxon>Metazoa</taxon>
        <taxon>Ecdysozoa</taxon>
        <taxon>Arthropoda</taxon>
        <taxon>Chelicerata</taxon>
        <taxon>Arachnida</taxon>
        <taxon>Araneae</taxon>
        <taxon>Araneomorphae</taxon>
        <taxon>Entelegynae</taxon>
        <taxon>Araneoidea</taxon>
        <taxon>Araneidae</taxon>
        <taxon>Caerostris</taxon>
    </lineage>
</organism>
<keyword evidence="5" id="KW-0372">Hormone</keyword>
<evidence type="ECO:0000256" key="6">
    <source>
        <dbReference type="ARBA" id="ARBA00022729"/>
    </source>
</evidence>
<dbReference type="GO" id="GO:0005184">
    <property type="term" value="F:neuropeptide hormone activity"/>
    <property type="evidence" value="ECO:0007669"/>
    <property type="project" value="InterPro"/>
</dbReference>
<dbReference type="InterPro" id="IPR035957">
    <property type="entry name" value="Crust_neurohorm_sf"/>
</dbReference>
<evidence type="ECO:0000256" key="5">
    <source>
        <dbReference type="ARBA" id="ARBA00022702"/>
    </source>
</evidence>
<reference evidence="10 11" key="1">
    <citation type="submission" date="2021-06" db="EMBL/GenBank/DDBJ databases">
        <title>Caerostris darwini draft genome.</title>
        <authorList>
            <person name="Kono N."/>
            <person name="Arakawa K."/>
        </authorList>
    </citation>
    <scope>NUCLEOTIDE SEQUENCE [LARGE SCALE GENOMIC DNA]</scope>
</reference>
<dbReference type="PANTHER" id="PTHR35981">
    <property type="entry name" value="ION TRANSPORT PEPTIDE, ISOFORM C"/>
    <property type="match status" value="1"/>
</dbReference>
<dbReference type="Proteomes" id="UP001054837">
    <property type="component" value="Unassembled WGS sequence"/>
</dbReference>
<keyword evidence="7 8" id="KW-1015">Disulfide bond</keyword>
<feature type="disulfide bond" evidence="8">
    <location>
        <begin position="50"/>
        <end position="66"/>
    </location>
</feature>
<feature type="disulfide bond" evidence="8">
    <location>
        <begin position="53"/>
        <end position="79"/>
    </location>
</feature>
<evidence type="ECO:0000256" key="3">
    <source>
        <dbReference type="ARBA" id="ARBA00005447"/>
    </source>
</evidence>
<comment type="caution">
    <text evidence="10">The sequence shown here is derived from an EMBL/GenBank/DDBJ whole genome shotgun (WGS) entry which is preliminary data.</text>
</comment>
<gene>
    <name evidence="10" type="ORF">CDAR_214041</name>
</gene>
<dbReference type="InterPro" id="IPR001166">
    <property type="entry name" value="Hyperglycemic"/>
</dbReference>
<evidence type="ECO:0000313" key="11">
    <source>
        <dbReference type="Proteomes" id="UP001054837"/>
    </source>
</evidence>
<accession>A0AAV4SGZ5</accession>
<dbReference type="GO" id="GO:0005576">
    <property type="term" value="C:extracellular region"/>
    <property type="evidence" value="ECO:0007669"/>
    <property type="project" value="UniProtKB-SubCell"/>
</dbReference>
<comment type="subcellular location">
    <subcellularLocation>
        <location evidence="2">Secreted</location>
    </subcellularLocation>
</comment>
<evidence type="ECO:0000256" key="1">
    <source>
        <dbReference type="ARBA" id="ARBA00003845"/>
    </source>
</evidence>
<keyword evidence="4" id="KW-0964">Secreted</keyword>
<dbReference type="InterPro" id="IPR031098">
    <property type="entry name" value="Crust_neurohorm"/>
</dbReference>
<dbReference type="SUPFAM" id="SSF81778">
    <property type="entry name" value="Crustacean CHH/MIH/GIH neurohormone"/>
    <property type="match status" value="1"/>
</dbReference>
<dbReference type="PROSITE" id="PS01250">
    <property type="entry name" value="CHH_MIH_GIH"/>
    <property type="match status" value="1"/>
</dbReference>
<evidence type="ECO:0000256" key="9">
    <source>
        <dbReference type="SAM" id="SignalP"/>
    </source>
</evidence>
<evidence type="ECO:0000256" key="4">
    <source>
        <dbReference type="ARBA" id="ARBA00022525"/>
    </source>
</evidence>
<evidence type="ECO:0000256" key="2">
    <source>
        <dbReference type="ARBA" id="ARBA00004613"/>
    </source>
</evidence>
<sequence>MSSASTFVILILGVVVIAVICVKEVERGFVSLGCMGTYVKADFFRLDRLCDECYQMFREPEVYMICRSNCFKNNYFPLCVDALLLLEEQRRLDAMVDKLYGKR</sequence>
<dbReference type="Pfam" id="PF01147">
    <property type="entry name" value="Crust_neurohorm"/>
    <property type="match status" value="1"/>
</dbReference>
<comment type="similarity">
    <text evidence="3">Belongs to the arthropod CHH/MIH/GIH/VIH hormone family.</text>
</comment>
<dbReference type="GO" id="GO:0007623">
    <property type="term" value="P:circadian rhythm"/>
    <property type="evidence" value="ECO:0007669"/>
    <property type="project" value="TreeGrafter"/>
</dbReference>
<evidence type="ECO:0000313" key="10">
    <source>
        <dbReference type="EMBL" id="GIY33229.1"/>
    </source>
</evidence>
<feature type="signal peptide" evidence="9">
    <location>
        <begin position="1"/>
        <end position="21"/>
    </location>
</feature>
<feature type="chain" id="PRO_5043652155" evidence="9">
    <location>
        <begin position="22"/>
        <end position="103"/>
    </location>
</feature>
<keyword evidence="6 9" id="KW-0732">Signal</keyword>
<comment type="function">
    <text evidence="1">May increase the toxicity of alpha-latrotoxin and/or other venom components. Is non-toxic to mice and to the cockroach Periplaneta americana.</text>
</comment>
<evidence type="ECO:0000256" key="8">
    <source>
        <dbReference type="PIRSR" id="PIRSR631098-51"/>
    </source>
</evidence>
<protein>
    <submittedName>
        <fullName evidence="10">Ion transport peptide</fullName>
    </submittedName>
</protein>
<dbReference type="InterPro" id="IPR018251">
    <property type="entry name" value="Crust_neurhormone_CS"/>
</dbReference>
<name>A0AAV4SGZ5_9ARAC</name>
<dbReference type="EMBL" id="BPLQ01007915">
    <property type="protein sequence ID" value="GIY33229.1"/>
    <property type="molecule type" value="Genomic_DNA"/>
</dbReference>
<evidence type="ECO:0000256" key="7">
    <source>
        <dbReference type="ARBA" id="ARBA00023157"/>
    </source>
</evidence>
<dbReference type="Gene3D" id="1.10.2010.10">
    <property type="entry name" value="Crustacean CHH/MIH/GIH neurohormone"/>
    <property type="match status" value="1"/>
</dbReference>
<dbReference type="PRINTS" id="PR00550">
    <property type="entry name" value="HYPRGLYCEMIC"/>
</dbReference>